<keyword evidence="4" id="KW-1185">Reference proteome</keyword>
<dbReference type="Pfam" id="PF03479">
    <property type="entry name" value="PCC"/>
    <property type="match status" value="1"/>
</dbReference>
<sequence length="285" mass="30887">MNVIEARRPRHLIVRVDRGEELPAALTHALDEIEARAGWIQGTGTLEAAELAPADPTTPAQTQSRRIDSPCEVVSLSGSIASQNGVSTARLWATLARESELGLQLAAGELLWARAHSLELLVTAFDDVILARVPDGHSRNTVLAAQTGALSTPATSGYVSMSEVASTPHEGATQLAAEPARRQTPIPTRTVVDPSPAQAAQGPAIPQRLPRQAQQPEEVYPEVGDLVTHFHFGDCEVIESDGERIRLRQERDGRVREVALTMLKIEAPTIDPTTSKHRFKLSRKH</sequence>
<dbReference type="PROSITE" id="PS51742">
    <property type="entry name" value="PPC"/>
    <property type="match status" value="1"/>
</dbReference>
<dbReference type="KEGG" id="ccro:CMC5_074410"/>
<evidence type="ECO:0000256" key="1">
    <source>
        <dbReference type="SAM" id="MobiDB-lite"/>
    </source>
</evidence>
<protein>
    <recommendedName>
        <fullName evidence="2">PPC domain-containing protein</fullName>
    </recommendedName>
</protein>
<dbReference type="RefSeq" id="WP_082363121.1">
    <property type="nucleotide sequence ID" value="NZ_CP012159.1"/>
</dbReference>
<feature type="compositionally biased region" description="Low complexity" evidence="1">
    <location>
        <begin position="194"/>
        <end position="207"/>
    </location>
</feature>
<proteinExistence type="predicted"/>
<dbReference type="InterPro" id="IPR005175">
    <property type="entry name" value="PPC_dom"/>
</dbReference>
<evidence type="ECO:0000313" key="4">
    <source>
        <dbReference type="Proteomes" id="UP000067626"/>
    </source>
</evidence>
<organism evidence="3 4">
    <name type="scientific">Chondromyces crocatus</name>
    <dbReference type="NCBI Taxonomy" id="52"/>
    <lineage>
        <taxon>Bacteria</taxon>
        <taxon>Pseudomonadati</taxon>
        <taxon>Myxococcota</taxon>
        <taxon>Polyangia</taxon>
        <taxon>Polyangiales</taxon>
        <taxon>Polyangiaceae</taxon>
        <taxon>Chondromyces</taxon>
    </lineage>
</organism>
<feature type="domain" description="PPC" evidence="2">
    <location>
        <begin position="6"/>
        <end position="149"/>
    </location>
</feature>
<evidence type="ECO:0000313" key="3">
    <source>
        <dbReference type="EMBL" id="AKT43210.1"/>
    </source>
</evidence>
<feature type="region of interest" description="Disordered" evidence="1">
    <location>
        <begin position="186"/>
        <end position="210"/>
    </location>
</feature>
<dbReference type="Proteomes" id="UP000067626">
    <property type="component" value="Chromosome"/>
</dbReference>
<name>A0A0K1EQK3_CHOCO</name>
<dbReference type="Gene3D" id="3.30.1330.80">
    <property type="entry name" value="Hypothetical protein, similar to alpha- acetolactate decarboxylase, domain 2"/>
    <property type="match status" value="1"/>
</dbReference>
<dbReference type="CDD" id="cd11378">
    <property type="entry name" value="DUF296"/>
    <property type="match status" value="1"/>
</dbReference>
<dbReference type="OrthoDB" id="5507178at2"/>
<dbReference type="AlphaFoldDB" id="A0A0K1EQK3"/>
<dbReference type="EMBL" id="CP012159">
    <property type="protein sequence ID" value="AKT43210.1"/>
    <property type="molecule type" value="Genomic_DNA"/>
</dbReference>
<dbReference type="SUPFAM" id="SSF117856">
    <property type="entry name" value="AF0104/ALDC/Ptd012-like"/>
    <property type="match status" value="1"/>
</dbReference>
<evidence type="ECO:0000259" key="2">
    <source>
        <dbReference type="PROSITE" id="PS51742"/>
    </source>
</evidence>
<reference evidence="3 4" key="1">
    <citation type="submission" date="2015-07" db="EMBL/GenBank/DDBJ databases">
        <title>Genome analysis of myxobacterium Chondromyces crocatus Cm c5 reveals a high potential for natural compound synthesis and the genetic basis for the loss of fruiting body formation.</title>
        <authorList>
            <person name="Zaburannyi N."/>
            <person name="Bunk B."/>
            <person name="Maier J."/>
            <person name="Overmann J."/>
            <person name="Mueller R."/>
        </authorList>
    </citation>
    <scope>NUCLEOTIDE SEQUENCE [LARGE SCALE GENOMIC DNA]</scope>
    <source>
        <strain evidence="3 4">Cm c5</strain>
    </source>
</reference>
<accession>A0A0K1EQK3</accession>
<gene>
    <name evidence="3" type="ORF">CMC5_074410</name>
</gene>
<dbReference type="STRING" id="52.CMC5_074410"/>